<evidence type="ECO:0000313" key="7">
    <source>
        <dbReference type="EMBL" id="KAG2188516.1"/>
    </source>
</evidence>
<feature type="binding site" evidence="5">
    <location>
        <position position="337"/>
    </location>
    <ligand>
        <name>Zn(2+)</name>
        <dbReference type="ChEBI" id="CHEBI:29105"/>
    </ligand>
</feature>
<feature type="binding site" evidence="5">
    <location>
        <position position="364"/>
    </location>
    <ligand>
        <name>Zn(2+)</name>
        <dbReference type="ChEBI" id="CHEBI:29105"/>
    </ligand>
</feature>
<protein>
    <recommendedName>
        <fullName evidence="5">Queuine tRNA-ribosyltransferase accessory subunit 2</fullName>
    </recommendedName>
    <alternativeName>
        <fullName evidence="5">Queuine tRNA-ribosyltransferase domain-containing protein 1</fullName>
    </alternativeName>
</protein>
<dbReference type="Proteomes" id="UP000612746">
    <property type="component" value="Unassembled WGS sequence"/>
</dbReference>
<dbReference type="GO" id="GO:0046872">
    <property type="term" value="F:metal ion binding"/>
    <property type="evidence" value="ECO:0007669"/>
    <property type="project" value="UniProtKB-KW"/>
</dbReference>
<dbReference type="HAMAP" id="MF_03043">
    <property type="entry name" value="QTRT2"/>
    <property type="match status" value="1"/>
</dbReference>
<comment type="cofactor">
    <cofactor evidence="5">
        <name>Zn(2+)</name>
        <dbReference type="ChEBI" id="CHEBI:29105"/>
    </cofactor>
    <text evidence="5">Binds 1 zinc ion per subunit.</text>
</comment>
<keyword evidence="3 5" id="KW-0479">Metal-binding</keyword>
<comment type="similarity">
    <text evidence="5">Belongs to the queuine tRNA-ribosyltransferase family. QTRT2 subfamily.</text>
</comment>
<dbReference type="GO" id="GO:0006400">
    <property type="term" value="P:tRNA modification"/>
    <property type="evidence" value="ECO:0007669"/>
    <property type="project" value="InterPro"/>
</dbReference>
<evidence type="ECO:0000256" key="1">
    <source>
        <dbReference type="ARBA" id="ARBA00022490"/>
    </source>
</evidence>
<dbReference type="SUPFAM" id="SSF51713">
    <property type="entry name" value="tRNA-guanine transglycosylase"/>
    <property type="match status" value="1"/>
</dbReference>
<accession>A0A8H7Q9Z2</accession>
<organism evidence="7 8">
    <name type="scientific">Umbelopsis vinacea</name>
    <dbReference type="NCBI Taxonomy" id="44442"/>
    <lineage>
        <taxon>Eukaryota</taxon>
        <taxon>Fungi</taxon>
        <taxon>Fungi incertae sedis</taxon>
        <taxon>Mucoromycota</taxon>
        <taxon>Mucoromycotina</taxon>
        <taxon>Umbelopsidomycetes</taxon>
        <taxon>Umbelopsidales</taxon>
        <taxon>Umbelopsidaceae</taxon>
        <taxon>Umbelopsis</taxon>
    </lineage>
</organism>
<proteinExistence type="inferred from homology"/>
<dbReference type="OrthoDB" id="27601at2759"/>
<keyword evidence="4 5" id="KW-0862">Zinc</keyword>
<dbReference type="InterPro" id="IPR050852">
    <property type="entry name" value="Queuine_tRNA-ribosyltrfase"/>
</dbReference>
<evidence type="ECO:0000256" key="2">
    <source>
        <dbReference type="ARBA" id="ARBA00022694"/>
    </source>
</evidence>
<keyword evidence="8" id="KW-1185">Reference proteome</keyword>
<sequence length="429" mass="48359">MRIDEFYKPGEMTSPFFTLHSEAGSLLRRGTINFAKREGRVSSLPTPNFLAHTVRGSVPHLTSDNLELVPVDSLQISAEHFYEQKEPAGLSYPHGLHSYLNANKYLLFLDTRDPSKHAPSSANTEKYLSVNTHGGVRKITPELWCRMISQYKPDFYAVIADVLSDTEPGNKRVRKSVDRTIRWMDECLERTKDLDIPVFATLVGSQFEQERIRSAQEAAQRKVSGFVVSGLGFGNQALDLIKISLKELPEDKPRITYGFSSPESVLEAVSSGIDLFDSAYVSKMTDKGRALTFEFGNEEDETADKHGSKAPKSINLWDPSFADDFTPLKKGCKCYSCITPHSRGYIHHLLNAHEMLGLVLLMSHNIYQYTNFFESIRQSIDGKTFEESKTRFMENYSHEVESDGAQGHEDEVDANSLGVPMKKKRTLLL</sequence>
<dbReference type="AlphaFoldDB" id="A0A8H7Q9Z2"/>
<dbReference type="GO" id="GO:0008479">
    <property type="term" value="F:tRNA-guanosine(34) queuine transglycosylase activity"/>
    <property type="evidence" value="ECO:0007669"/>
    <property type="project" value="UniProtKB-UniRule"/>
</dbReference>
<name>A0A8H7Q9Z2_9FUNG</name>
<gene>
    <name evidence="7" type="ORF">INT44_001270</name>
</gene>
<feature type="domain" description="tRNA-guanine(15) transglycosylase-like" evidence="6">
    <location>
        <begin position="28"/>
        <end position="397"/>
    </location>
</feature>
<evidence type="ECO:0000313" key="8">
    <source>
        <dbReference type="Proteomes" id="UP000612746"/>
    </source>
</evidence>
<comment type="caution">
    <text evidence="7">The sequence shown here is derived from an EMBL/GenBank/DDBJ whole genome shotgun (WGS) entry which is preliminary data.</text>
</comment>
<dbReference type="InterPro" id="IPR002616">
    <property type="entry name" value="tRNA_ribo_trans-like"/>
</dbReference>
<dbReference type="Gene3D" id="3.20.20.105">
    <property type="entry name" value="Queuine tRNA-ribosyltransferase-like"/>
    <property type="match status" value="1"/>
</dbReference>
<evidence type="ECO:0000256" key="4">
    <source>
        <dbReference type="ARBA" id="ARBA00022833"/>
    </source>
</evidence>
<feature type="binding site" evidence="5">
    <location>
        <position position="332"/>
    </location>
    <ligand>
        <name>Zn(2+)</name>
        <dbReference type="ChEBI" id="CHEBI:29105"/>
    </ligand>
</feature>
<reference evidence="7" key="1">
    <citation type="submission" date="2020-12" db="EMBL/GenBank/DDBJ databases">
        <title>Metabolic potential, ecology and presence of endohyphal bacteria is reflected in genomic diversity of Mucoromycotina.</title>
        <authorList>
            <person name="Muszewska A."/>
            <person name="Okrasinska A."/>
            <person name="Steczkiewicz K."/>
            <person name="Drgas O."/>
            <person name="Orlowska M."/>
            <person name="Perlinska-Lenart U."/>
            <person name="Aleksandrzak-Piekarczyk T."/>
            <person name="Szatraj K."/>
            <person name="Zielenkiewicz U."/>
            <person name="Pilsyk S."/>
            <person name="Malc E."/>
            <person name="Mieczkowski P."/>
            <person name="Kruszewska J.S."/>
            <person name="Biernat P."/>
            <person name="Pawlowska J."/>
        </authorList>
    </citation>
    <scope>NUCLEOTIDE SEQUENCE</scope>
    <source>
        <strain evidence="7">WA0000051536</strain>
    </source>
</reference>
<dbReference type="InterPro" id="IPR028592">
    <property type="entry name" value="QTRTD1"/>
</dbReference>
<feature type="binding site" evidence="5">
    <location>
        <position position="334"/>
    </location>
    <ligand>
        <name>Zn(2+)</name>
        <dbReference type="ChEBI" id="CHEBI:29105"/>
    </ligand>
</feature>
<comment type="subunit">
    <text evidence="5">Heterodimer of a catalytic subunit and an accessory subunit.</text>
</comment>
<dbReference type="GO" id="GO:0005737">
    <property type="term" value="C:cytoplasm"/>
    <property type="evidence" value="ECO:0007669"/>
    <property type="project" value="UniProtKB-SubCell"/>
</dbReference>
<dbReference type="PANTHER" id="PTHR46064:SF1">
    <property type="entry name" value="QUEUINE TRNA-RIBOSYLTRANSFERASE ACCESSORY SUBUNIT 2"/>
    <property type="match status" value="1"/>
</dbReference>
<comment type="subcellular location">
    <subcellularLocation>
        <location evidence="5">Cytoplasm</location>
    </subcellularLocation>
</comment>
<dbReference type="PANTHER" id="PTHR46064">
    <property type="entry name" value="QUEUINE TRNA-RIBOSYLTRANSFERASE ACCESSORY SUBUNIT 2"/>
    <property type="match status" value="1"/>
</dbReference>
<evidence type="ECO:0000256" key="3">
    <source>
        <dbReference type="ARBA" id="ARBA00022723"/>
    </source>
</evidence>
<dbReference type="Pfam" id="PF01702">
    <property type="entry name" value="TGT"/>
    <property type="match status" value="1"/>
</dbReference>
<dbReference type="InterPro" id="IPR036511">
    <property type="entry name" value="TGT-like_sf"/>
</dbReference>
<keyword evidence="2 5" id="KW-0819">tRNA processing</keyword>
<comment type="function">
    <text evidence="5">Non-catalytic subunit of the queuine tRNA-ribosyltransferase (TGT) that catalyzes the base-exchange of a guanine (G) residue with queuine (Q) at position 34 (anticodon wobble position) in tRNAs with GU(N) anticodons (tRNA-Asp, -Asn, -His and -Tyr), resulting in the hypermodified nucleoside queuosine (7-(((4,5-cis-dihydroxy-2-cyclopenten-1-yl)amino)methyl)-7-deazaguanosine).</text>
</comment>
<dbReference type="NCBIfam" id="TIGR00449">
    <property type="entry name" value="tgt_general"/>
    <property type="match status" value="1"/>
</dbReference>
<keyword evidence="1 5" id="KW-0963">Cytoplasm</keyword>
<evidence type="ECO:0000256" key="5">
    <source>
        <dbReference type="HAMAP-Rule" id="MF_03043"/>
    </source>
</evidence>
<dbReference type="EMBL" id="JAEPRA010000002">
    <property type="protein sequence ID" value="KAG2188516.1"/>
    <property type="molecule type" value="Genomic_DNA"/>
</dbReference>
<evidence type="ECO:0000259" key="6">
    <source>
        <dbReference type="Pfam" id="PF01702"/>
    </source>
</evidence>